<protein>
    <submittedName>
        <fullName evidence="2">Conjugal transfer protein KfrB</fullName>
    </submittedName>
</protein>
<organism evidence="2 3">
    <name type="scientific">Azotobacter chroococcum NCIMB 8003</name>
    <dbReference type="NCBI Taxonomy" id="1328314"/>
    <lineage>
        <taxon>Bacteria</taxon>
        <taxon>Pseudomonadati</taxon>
        <taxon>Pseudomonadota</taxon>
        <taxon>Gammaproteobacteria</taxon>
        <taxon>Pseudomonadales</taxon>
        <taxon>Pseudomonadaceae</taxon>
        <taxon>Azotobacter</taxon>
    </lineage>
</organism>
<keyword evidence="3" id="KW-1185">Reference proteome</keyword>
<sequence length="120" mass="12916">MKQRLVVMNGQRIVQTTPPGSVSFDAASNEVAGKANGIKPGIYNLHSSLSADKNQSYSGQLIHADKDKVYQKVGMNIVKHSRSDFDKVPEIGSAITVSYNQQGKAETAAASLQQGRGLKR</sequence>
<feature type="domain" description="KfrB" evidence="1">
    <location>
        <begin position="56"/>
        <end position="107"/>
    </location>
</feature>
<keyword evidence="2" id="KW-0614">Plasmid</keyword>
<name>A0A0C4WWZ4_9GAMM</name>
<dbReference type="Pfam" id="PF18790">
    <property type="entry name" value="KfrB"/>
    <property type="match status" value="1"/>
</dbReference>
<dbReference type="AlphaFoldDB" id="A0A0C4WWZ4"/>
<evidence type="ECO:0000259" key="1">
    <source>
        <dbReference type="Pfam" id="PF18790"/>
    </source>
</evidence>
<dbReference type="InterPro" id="IPR040782">
    <property type="entry name" value="KfrB"/>
</dbReference>
<evidence type="ECO:0000313" key="3">
    <source>
        <dbReference type="Proteomes" id="UP000068210"/>
    </source>
</evidence>
<dbReference type="KEGG" id="acx:Achr_c100"/>
<dbReference type="HOGENOM" id="CLU_143441_0_0_6"/>
<accession>A0A0C4WWZ4</accession>
<dbReference type="EMBL" id="CP010418">
    <property type="protein sequence ID" value="AJE23492.1"/>
    <property type="molecule type" value="Genomic_DNA"/>
</dbReference>
<gene>
    <name evidence="2" type="primary">kfrB</name>
    <name evidence="2" type="ORF">Achr_c100</name>
</gene>
<reference evidence="2 3" key="1">
    <citation type="journal article" date="2015" name="PLoS ONE">
        <title>Azotobacter Genomes: The Genome of Azotobacter chroococcum NCIMB 8003 (ATCC 4412).</title>
        <authorList>
            <person name="Robson R.L."/>
            <person name="Jones R."/>
            <person name="Robson R.M."/>
            <person name="Schwartz A."/>
            <person name="Richardson T.H."/>
        </authorList>
    </citation>
    <scope>NUCLEOTIDE SEQUENCE [LARGE SCALE GENOMIC DNA]</scope>
    <source>
        <strain evidence="2 3">NCIMB 8003</strain>
        <plasmid evidence="3">Plasmid pAcX50c</plasmid>
    </source>
</reference>
<evidence type="ECO:0000313" key="2">
    <source>
        <dbReference type="EMBL" id="AJE23492.1"/>
    </source>
</evidence>
<dbReference type="RefSeq" id="WP_082045610.1">
    <property type="nucleotide sequence ID" value="NZ_CP010418.1"/>
</dbReference>
<proteinExistence type="predicted"/>
<dbReference type="Proteomes" id="UP000068210">
    <property type="component" value="Plasmid pAcX50c"/>
</dbReference>
<geneLocation type="plasmid" evidence="2 3">
    <name>pAcX50c</name>
</geneLocation>